<dbReference type="EMBL" id="WAEM01000002">
    <property type="protein sequence ID" value="KAB1156526.1"/>
    <property type="molecule type" value="Genomic_DNA"/>
</dbReference>
<feature type="domain" description="BIG2" evidence="3">
    <location>
        <begin position="1489"/>
        <end position="1558"/>
    </location>
</feature>
<dbReference type="Proteomes" id="UP000490922">
    <property type="component" value="Unassembled WGS sequence"/>
</dbReference>
<evidence type="ECO:0000256" key="2">
    <source>
        <dbReference type="SAM" id="Phobius"/>
    </source>
</evidence>
<dbReference type="RefSeq" id="WP_151106522.1">
    <property type="nucleotide sequence ID" value="NZ_WAEM01000002.1"/>
</dbReference>
<feature type="domain" description="BIG2" evidence="3">
    <location>
        <begin position="1003"/>
        <end position="1078"/>
    </location>
</feature>
<dbReference type="InterPro" id="IPR045828">
    <property type="entry name" value="PKD_Bacteroidetes"/>
</dbReference>
<evidence type="ECO:0000259" key="3">
    <source>
        <dbReference type="SMART" id="SM00635"/>
    </source>
</evidence>
<name>A0A7J5AG01_9FLAO</name>
<feature type="domain" description="BIG2" evidence="3">
    <location>
        <begin position="1091"/>
        <end position="1161"/>
    </location>
</feature>
<keyword evidence="1" id="KW-0732">Signal</keyword>
<feature type="domain" description="BIG2" evidence="3">
    <location>
        <begin position="1329"/>
        <end position="1396"/>
    </location>
</feature>
<feature type="domain" description="BIG2" evidence="3">
    <location>
        <begin position="1409"/>
        <end position="1479"/>
    </location>
</feature>
<dbReference type="InterPro" id="IPR014755">
    <property type="entry name" value="Cu-Rt/internalin_Ig-like"/>
</dbReference>
<keyword evidence="2" id="KW-0472">Membrane</keyword>
<comment type="caution">
    <text evidence="4">The sequence shown here is derived from an EMBL/GenBank/DDBJ whole genome shotgun (WGS) entry which is preliminary data.</text>
</comment>
<dbReference type="SUPFAM" id="SSF81296">
    <property type="entry name" value="E set domains"/>
    <property type="match status" value="1"/>
</dbReference>
<accession>A0A7J5AG01</accession>
<sequence length="2154" mass="221525">MNNTKVDIHTIFKIKFILIAFMFTTFSWGQVIIASDGLNNSSTLFTLGTGNFYTGNSAGGDLPASSPFFSEGTHSRGVSNGTATLTSNANINTVGYSAITMTLRLAAFSIGSGNGLDATDNLIVEVSPDGGTNWFETLEVTGTTNAYWSYAGGTGNASTSYDGDAFPDSFSPSGGSARTTDGYSTLTIIGLPATATLRFRITLKNNSASERWVVDDFKVKGCISPTIASVFPTSGPVGTTVIINASTGNLSGATATFNGLAATVVSTTATQMVVVVPAGATTGNLIVTNTSACSVSTPFTILKEDRTSCDGVGGSGSFSDLIVTEVYDSASQNVWHMELYNPTSSPIDLTASNYVLERYGTIGDLAPTRTVVLSGIIPAGGIFLINLGDSGTSCTKVFGFTESGAGINDGDQIKLTKNGVVVDVIECPTYKGYSIQRDVNATGPKAIFSSADWTTTISESCTDLGIFPYTPPTKKPPVVTLQPVFSPSCTSVTFTVAGTEGFPGLNALAYRWYELAPNSITWTALTTGGIYTGATTATLTISSVTGLEGYQYYCQVRENTATCYTASNAVIINSIGSGGPVIANKQVPICSGTAFTVTPSNTLPDVVPAGTTYTWTAPVIAPSAAITGGSAQTTPQTSISQILTNTTSAVATATYTITANSGGCTSTFTITLTVNPIPTVTPIPNSRCGSGTVSLGATTTSGTISWYVSATGGTAIATGTSFTTPNITVTTSYWVEVTSGSCTSSPRVEIKATITSNGAIPKPTVKTPVEYCLNSTATALTATPDSGATLNWYGTNATGGTVSSVAPTPNTSIVSSVTYYVSQTIGTCEGPRAAIVVNVIADTGAKITYFECDKTQVTTSNPVSSVYFDWNHVPGRSTNDYGYSYSIAGGPLVFGRTDLTSLEVFGVLPGQSVEITILNVPGVPCYVPQSKTCPLECISTTVADFPTLLATQSICVNSTAPVLPLNSNNGISGSWLPATVSNIATGTYEFTPDAILFPCASKVSKQVVVVPLNSAGIISGNQNICGTGTATLTSTVSGGTWTSLNPAIATVNAAGLVTGVTAGSATIEYTVTGSGVCPADKKPYIVTVTTPPNAGVLSGGPDVCQGQSITYLSTVSGGTWSSLNSSIATVNSTSGSVTGVSAGTTSIKYTVKGTNGCLDAESTLPIKVTALNDAGVISGNKNICGTGTTTLTSTVSGGTWTSLNPAIATVNATGIVTGVSAGTATIEYKVTGSGVCSPDIEPYQVTVTAPPNAGSLVGGPDLCQGQSVLFTSTVLGGTWSSLNSAIATVNASSGSVIGVSAGTTSIKYTVKGTNGCLDAEPTLLIKVTALNDAGVISGNKNICGTGTTTLTSTVSGGIWTSLNPTIATVNASGIVTGVSPGTATIEYTVTGSGVCPLDKKPYMVTVTAPPNAGSLIGGPDVCQGQSVLFTSTVIGGTWSSLNSAIATVNASSGSVTGVSAGTTSIKYTVKGTNGCLDAESTLPIKVTALLNAGTLKGNQSICIGETTPFSSSVVGGIWSSLDTAIATVDAAGLITAVSAGSTKIVYTVNSTGICPSAKEERAITVNPIKTPTFNTIGSVCKGTNIILPTTSINNITGVWSPPFNPLQTTPYTFTPNSGECATLTNQTVTIIQLPVATNTTGPKSVCSGDKTFINLGSDIPGTTFTWNVVQTNATGATAGTGTRIEPNLEAVSNKSGEAVYSITPNNSGCKGASIEVKITVNPIPDVKVNTEKSTICSGTNTNISLTSGVVGTTYTWTVNATPNVLGALPGNGNLIQQELSINGLTQGSVVYSITPDSNGCLGTAIDVTITVDPLPDSTPVVAKNPICSGETTKIDLSSTIGASFNWTVIQTGVSGAIKGTGASIEQTLQAGTVLGTAEYIITPILNGCEGSPNPVIINVNPLPVAMIQEEGLLCIRKDGTVKSSFILNTNLSDADYDFVWHQDNVIIPPPIPPLLPPTSSYEATEIGDYYVAITNKLTTCYAESNTALITKISPADYIDPPIVSDAFTDNATIIINVFPPTDYYLYQMDFGPLQDFNEFTQVKGGSHIIRVTDAIGCTDLSTPARVISYPKFFTPNGDGYNDTWNVIDLSDQSNAKLYIFDRHGKLLKQLSTFGEGWDGNYNGKQLPASDYWFTINYFENDVLKSFKAHFSLKR</sequence>
<dbReference type="Pfam" id="PF19406">
    <property type="entry name" value="PKD_5"/>
    <property type="match status" value="3"/>
</dbReference>
<dbReference type="InterPro" id="IPR008964">
    <property type="entry name" value="Invasin/intimin_cell_adhesion"/>
</dbReference>
<organism evidence="4 5">
    <name type="scientific">Flavobacterium luteum</name>
    <dbReference type="NCBI Taxonomy" id="2026654"/>
    <lineage>
        <taxon>Bacteria</taxon>
        <taxon>Pseudomonadati</taxon>
        <taxon>Bacteroidota</taxon>
        <taxon>Flavobacteriia</taxon>
        <taxon>Flavobacteriales</taxon>
        <taxon>Flavobacteriaceae</taxon>
        <taxon>Flavobacterium</taxon>
    </lineage>
</organism>
<dbReference type="Gene3D" id="2.60.40.1080">
    <property type="match status" value="6"/>
</dbReference>
<dbReference type="SUPFAM" id="SSF49373">
    <property type="entry name" value="Invasin/intimin cell-adhesion fragments"/>
    <property type="match status" value="5"/>
</dbReference>
<evidence type="ECO:0000256" key="1">
    <source>
        <dbReference type="ARBA" id="ARBA00022729"/>
    </source>
</evidence>
<keyword evidence="2" id="KW-1133">Transmembrane helix</keyword>
<proteinExistence type="predicted"/>
<keyword evidence="5" id="KW-1185">Reference proteome</keyword>
<dbReference type="InterPro" id="IPR013783">
    <property type="entry name" value="Ig-like_fold"/>
</dbReference>
<protein>
    <submittedName>
        <fullName evidence="4">T9SS type B sorting domain-containing protein</fullName>
    </submittedName>
</protein>
<dbReference type="InterPro" id="IPR014756">
    <property type="entry name" value="Ig_E-set"/>
</dbReference>
<dbReference type="Gene3D" id="2.60.40.1220">
    <property type="match status" value="1"/>
</dbReference>
<dbReference type="Pfam" id="PF02368">
    <property type="entry name" value="Big_2"/>
    <property type="match status" value="7"/>
</dbReference>
<dbReference type="InterPro" id="IPR044023">
    <property type="entry name" value="Ig_7"/>
</dbReference>
<evidence type="ECO:0000313" key="5">
    <source>
        <dbReference type="Proteomes" id="UP000490922"/>
    </source>
</evidence>
<keyword evidence="2" id="KW-0812">Transmembrane</keyword>
<dbReference type="InterPro" id="IPR026341">
    <property type="entry name" value="T9SS_type_B"/>
</dbReference>
<dbReference type="NCBIfam" id="TIGR04131">
    <property type="entry name" value="Bac_Flav_CTERM"/>
    <property type="match status" value="1"/>
</dbReference>
<dbReference type="Gene3D" id="2.60.40.10">
    <property type="entry name" value="Immunoglobulins"/>
    <property type="match status" value="1"/>
</dbReference>
<dbReference type="OrthoDB" id="1652165at2"/>
<reference evidence="4 5" key="1">
    <citation type="submission" date="2019-09" db="EMBL/GenBank/DDBJ databases">
        <title>Flavobacterium sp. nov., isolated from glacier ice.</title>
        <authorList>
            <person name="Liu Q."/>
        </authorList>
    </citation>
    <scope>NUCLEOTIDE SEQUENCE [LARGE SCALE GENOMIC DNA]</scope>
    <source>
        <strain evidence="4 5">NBRC 112527</strain>
    </source>
</reference>
<dbReference type="Pfam" id="PF19081">
    <property type="entry name" value="Ig_7"/>
    <property type="match status" value="2"/>
</dbReference>
<dbReference type="SMART" id="SM00635">
    <property type="entry name" value="BID_2"/>
    <property type="match status" value="7"/>
</dbReference>
<dbReference type="InterPro" id="IPR003343">
    <property type="entry name" value="Big_2"/>
</dbReference>
<dbReference type="Pfam" id="PF13585">
    <property type="entry name" value="CHU_C"/>
    <property type="match status" value="1"/>
</dbReference>
<gene>
    <name evidence="4" type="ORF">F6464_03990</name>
</gene>
<feature type="transmembrane region" description="Helical" evidence="2">
    <location>
        <begin position="12"/>
        <end position="33"/>
    </location>
</feature>
<evidence type="ECO:0000313" key="4">
    <source>
        <dbReference type="EMBL" id="KAB1156526.1"/>
    </source>
</evidence>
<feature type="domain" description="BIG2" evidence="3">
    <location>
        <begin position="1250"/>
        <end position="1320"/>
    </location>
</feature>
<feature type="domain" description="BIG2" evidence="3">
    <location>
        <begin position="1170"/>
        <end position="1237"/>
    </location>
</feature>